<organism evidence="2 3">
    <name type="scientific">Atta colombica</name>
    <dbReference type="NCBI Taxonomy" id="520822"/>
    <lineage>
        <taxon>Eukaryota</taxon>
        <taxon>Metazoa</taxon>
        <taxon>Ecdysozoa</taxon>
        <taxon>Arthropoda</taxon>
        <taxon>Hexapoda</taxon>
        <taxon>Insecta</taxon>
        <taxon>Pterygota</taxon>
        <taxon>Neoptera</taxon>
        <taxon>Endopterygota</taxon>
        <taxon>Hymenoptera</taxon>
        <taxon>Apocrita</taxon>
        <taxon>Aculeata</taxon>
        <taxon>Formicoidea</taxon>
        <taxon>Formicidae</taxon>
        <taxon>Myrmicinae</taxon>
        <taxon>Atta</taxon>
    </lineage>
</organism>
<evidence type="ECO:0000313" key="2">
    <source>
        <dbReference type="EMBL" id="KYM81819.1"/>
    </source>
</evidence>
<dbReference type="AlphaFoldDB" id="A0A195BC91"/>
<gene>
    <name evidence="2" type="ORF">ALC53_07813</name>
</gene>
<name>A0A195BC91_9HYME</name>
<accession>A0A195BC91</accession>
<feature type="region of interest" description="Disordered" evidence="1">
    <location>
        <begin position="1"/>
        <end position="45"/>
    </location>
</feature>
<sequence>MRKRADEEEGEEAVTASRVVKRQEKGSAGKGRPGQKEEEESATDNLPWCKYIVPRGTAHLGAVQLDPTGRAIYQVRQTSVNFFQIIPKTNIHTPFLF</sequence>
<keyword evidence="3" id="KW-1185">Reference proteome</keyword>
<proteinExistence type="predicted"/>
<protein>
    <submittedName>
        <fullName evidence="2">Uncharacterized protein</fullName>
    </submittedName>
</protein>
<dbReference type="EMBL" id="KQ976529">
    <property type="protein sequence ID" value="KYM81819.1"/>
    <property type="molecule type" value="Genomic_DNA"/>
</dbReference>
<dbReference type="Proteomes" id="UP000078540">
    <property type="component" value="Unassembled WGS sequence"/>
</dbReference>
<evidence type="ECO:0000256" key="1">
    <source>
        <dbReference type="SAM" id="MobiDB-lite"/>
    </source>
</evidence>
<reference evidence="2 3" key="1">
    <citation type="submission" date="2015-09" db="EMBL/GenBank/DDBJ databases">
        <title>Atta colombica WGS genome.</title>
        <authorList>
            <person name="Nygaard S."/>
            <person name="Hu H."/>
            <person name="Boomsma J."/>
            <person name="Zhang G."/>
        </authorList>
    </citation>
    <scope>NUCLEOTIDE SEQUENCE [LARGE SCALE GENOMIC DNA]</scope>
    <source>
        <strain evidence="2">Treedump-2</strain>
        <tissue evidence="2">Whole body</tissue>
    </source>
</reference>
<evidence type="ECO:0000313" key="3">
    <source>
        <dbReference type="Proteomes" id="UP000078540"/>
    </source>
</evidence>